<evidence type="ECO:0000256" key="2">
    <source>
        <dbReference type="ARBA" id="ARBA00022692"/>
    </source>
</evidence>
<organism evidence="7 8">
    <name type="scientific">Dorea longicatena</name>
    <dbReference type="NCBI Taxonomy" id="88431"/>
    <lineage>
        <taxon>Bacteria</taxon>
        <taxon>Bacillati</taxon>
        <taxon>Bacillota</taxon>
        <taxon>Clostridia</taxon>
        <taxon>Lachnospirales</taxon>
        <taxon>Lachnospiraceae</taxon>
        <taxon>Dorea</taxon>
    </lineage>
</organism>
<dbReference type="RefSeq" id="WP_117596991.1">
    <property type="nucleotide sequence ID" value="NZ_CABMEZ010000001.1"/>
</dbReference>
<name>A0A3E5GJF4_9FIRM</name>
<evidence type="ECO:0000259" key="6">
    <source>
        <dbReference type="PROSITE" id="PS51012"/>
    </source>
</evidence>
<comment type="similarity">
    <text evidence="5">Belongs to the ABC-2 integral membrane protein family.</text>
</comment>
<dbReference type="InterPro" id="IPR047817">
    <property type="entry name" value="ABC2_TM_bact-type"/>
</dbReference>
<evidence type="ECO:0000256" key="1">
    <source>
        <dbReference type="ARBA" id="ARBA00004141"/>
    </source>
</evidence>
<proteinExistence type="inferred from homology"/>
<reference evidence="7 8" key="1">
    <citation type="submission" date="2018-08" db="EMBL/GenBank/DDBJ databases">
        <title>A genome reference for cultivated species of the human gut microbiota.</title>
        <authorList>
            <person name="Zou Y."/>
            <person name="Xue W."/>
            <person name="Luo G."/>
        </authorList>
    </citation>
    <scope>NUCLEOTIDE SEQUENCE [LARGE SCALE GENOMIC DNA]</scope>
    <source>
        <strain evidence="7 8">OM02-16</strain>
    </source>
</reference>
<comment type="caution">
    <text evidence="7">The sequence shown here is derived from an EMBL/GenBank/DDBJ whole genome shotgun (WGS) entry which is preliminary data.</text>
</comment>
<dbReference type="EMBL" id="QSVN01000001">
    <property type="protein sequence ID" value="RGO35158.1"/>
    <property type="molecule type" value="Genomic_DNA"/>
</dbReference>
<keyword evidence="3 5" id="KW-1133">Transmembrane helix</keyword>
<feature type="transmembrane region" description="Helical" evidence="5">
    <location>
        <begin position="167"/>
        <end position="186"/>
    </location>
</feature>
<dbReference type="PANTHER" id="PTHR43229:SF2">
    <property type="entry name" value="NODULATION PROTEIN J"/>
    <property type="match status" value="1"/>
</dbReference>
<dbReference type="GO" id="GO:0043190">
    <property type="term" value="C:ATP-binding cassette (ABC) transporter complex"/>
    <property type="evidence" value="ECO:0007669"/>
    <property type="project" value="InterPro"/>
</dbReference>
<dbReference type="Pfam" id="PF01061">
    <property type="entry name" value="ABC2_membrane"/>
    <property type="match status" value="1"/>
</dbReference>
<keyword evidence="2 5" id="KW-0812">Transmembrane</keyword>
<dbReference type="AlphaFoldDB" id="A0A3E5GJF4"/>
<keyword evidence="5" id="KW-1003">Cell membrane</keyword>
<feature type="transmembrane region" description="Helical" evidence="5">
    <location>
        <begin position="98"/>
        <end position="122"/>
    </location>
</feature>
<feature type="transmembrane region" description="Helical" evidence="5">
    <location>
        <begin position="21"/>
        <end position="39"/>
    </location>
</feature>
<protein>
    <recommendedName>
        <fullName evidence="5">Transport permease protein</fullName>
    </recommendedName>
</protein>
<feature type="transmembrane region" description="Helical" evidence="5">
    <location>
        <begin position="134"/>
        <end position="155"/>
    </location>
</feature>
<evidence type="ECO:0000256" key="4">
    <source>
        <dbReference type="ARBA" id="ARBA00023136"/>
    </source>
</evidence>
<feature type="transmembrane region" description="Helical" evidence="5">
    <location>
        <begin position="223"/>
        <end position="242"/>
    </location>
</feature>
<evidence type="ECO:0000313" key="7">
    <source>
        <dbReference type="EMBL" id="RGO35158.1"/>
    </source>
</evidence>
<feature type="transmembrane region" description="Helical" evidence="5">
    <location>
        <begin position="51"/>
        <end position="77"/>
    </location>
</feature>
<dbReference type="PRINTS" id="PR00164">
    <property type="entry name" value="ABC2TRNSPORT"/>
</dbReference>
<dbReference type="Proteomes" id="UP000261285">
    <property type="component" value="Unassembled WGS sequence"/>
</dbReference>
<gene>
    <name evidence="7" type="ORF">DXB16_00935</name>
</gene>
<evidence type="ECO:0000256" key="3">
    <source>
        <dbReference type="ARBA" id="ARBA00022989"/>
    </source>
</evidence>
<dbReference type="PIRSF" id="PIRSF006648">
    <property type="entry name" value="DrrB"/>
    <property type="match status" value="1"/>
</dbReference>
<comment type="subcellular location">
    <subcellularLocation>
        <location evidence="5">Cell membrane</location>
        <topology evidence="5">Multi-pass membrane protein</topology>
    </subcellularLocation>
    <subcellularLocation>
        <location evidence="1">Membrane</location>
        <topology evidence="1">Multi-pass membrane protein</topology>
    </subcellularLocation>
</comment>
<sequence length="251" mass="27851">MNILTILHRNIKWRFHNTFTIIITILQPILWLVLYSAVAGQTMESTGIENYTAFIFPGLVVLVSFSACSSGGIMNYLMKSDGSFYRILIAPIRRSAIVLGQLLETILCTFLEISIMGVVSLLFSVRIAAGIGEFGIILLLIFLTAFFMSGLAYGISLILPNEVVYETVMNAIVLPVFFLSTALFPANEIDGVLGTIINLNPFTHVINALRSLILYGYIECGELFFVIILFTFMAGSSFVWALHRLKKETAL</sequence>
<dbReference type="InterPro" id="IPR000412">
    <property type="entry name" value="ABC_2_transport"/>
</dbReference>
<dbReference type="PANTHER" id="PTHR43229">
    <property type="entry name" value="NODULATION PROTEIN J"/>
    <property type="match status" value="1"/>
</dbReference>
<evidence type="ECO:0000256" key="5">
    <source>
        <dbReference type="RuleBase" id="RU361157"/>
    </source>
</evidence>
<dbReference type="GO" id="GO:0140359">
    <property type="term" value="F:ABC-type transporter activity"/>
    <property type="evidence" value="ECO:0007669"/>
    <property type="project" value="InterPro"/>
</dbReference>
<keyword evidence="5" id="KW-0813">Transport</keyword>
<evidence type="ECO:0000313" key="8">
    <source>
        <dbReference type="Proteomes" id="UP000261285"/>
    </source>
</evidence>
<accession>A0A3E5GJF4</accession>
<dbReference type="InterPro" id="IPR013525">
    <property type="entry name" value="ABC2_TM"/>
</dbReference>
<dbReference type="InterPro" id="IPR051784">
    <property type="entry name" value="Nod_factor_ABC_transporter"/>
</dbReference>
<keyword evidence="4 5" id="KW-0472">Membrane</keyword>
<feature type="domain" description="ABC transmembrane type-2" evidence="6">
    <location>
        <begin position="19"/>
        <end position="248"/>
    </location>
</feature>
<dbReference type="PROSITE" id="PS51012">
    <property type="entry name" value="ABC_TM2"/>
    <property type="match status" value="1"/>
</dbReference>